<organism evidence="2 3">
    <name type="scientific">Mycetocola lacteus</name>
    <dbReference type="NCBI Taxonomy" id="76637"/>
    <lineage>
        <taxon>Bacteria</taxon>
        <taxon>Bacillati</taxon>
        <taxon>Actinomycetota</taxon>
        <taxon>Actinomycetes</taxon>
        <taxon>Micrococcales</taxon>
        <taxon>Microbacteriaceae</taxon>
        <taxon>Mycetocola</taxon>
    </lineage>
</organism>
<gene>
    <name evidence="2" type="ORF">D9V34_11320</name>
</gene>
<comment type="caution">
    <text evidence="2">The sequence shown here is derived from an EMBL/GenBank/DDBJ whole genome shotgun (WGS) entry which is preliminary data.</text>
</comment>
<feature type="transmembrane region" description="Helical" evidence="1">
    <location>
        <begin position="98"/>
        <end position="121"/>
    </location>
</feature>
<feature type="transmembrane region" description="Helical" evidence="1">
    <location>
        <begin position="64"/>
        <end position="86"/>
    </location>
</feature>
<reference evidence="2 3" key="1">
    <citation type="submission" date="2018-10" db="EMBL/GenBank/DDBJ databases">
        <authorList>
            <person name="Li J."/>
        </authorList>
    </citation>
    <scope>NUCLEOTIDE SEQUENCE [LARGE SCALE GENOMIC DNA]</scope>
    <source>
        <strain evidence="2 3">JCM 11654</strain>
    </source>
</reference>
<sequence length="348" mass="36695">MNLTVTPTRTAAQTRLVALFALILPALAGLAAAGLIRTWRADLPAEVITHWGLAGEANGWTSTAWLPVVVGLPILGVALLLGLLILLPGAARGGRLGIALLSGFSCLFGGLLATLLPATVIRQRTGPGQDDPSVLIPFFVVAVAWVALSVLGTILIRRALPADVATPESAVNTPTLNLPADARAVWIASASIGTLMRVVLGVVLLGLITLLLWQLLVDSEFNPVAAIITAVIVVVLVSVLSMFSWRLRADRAGFRAHATLGWPRVEIPLDEIVGAHVVEVNPVADFGGWGWRVGANRRLGIILRSGPALEVERRDGRRLVITLADPQTPAALLNTLVQRGERPTSAAD</sequence>
<dbReference type="RefSeq" id="WP_121688895.1">
    <property type="nucleotide sequence ID" value="NZ_RCUY01000009.1"/>
</dbReference>
<keyword evidence="3" id="KW-1185">Reference proteome</keyword>
<proteinExistence type="predicted"/>
<dbReference type="OrthoDB" id="3178004at2"/>
<evidence type="ECO:0000256" key="1">
    <source>
        <dbReference type="SAM" id="Phobius"/>
    </source>
</evidence>
<keyword evidence="1" id="KW-0812">Transmembrane</keyword>
<evidence type="ECO:0000313" key="2">
    <source>
        <dbReference type="EMBL" id="RLP82366.1"/>
    </source>
</evidence>
<protein>
    <recommendedName>
        <fullName evidence="4">DUF1648 domain-containing protein</fullName>
    </recommendedName>
</protein>
<feature type="transmembrane region" description="Helical" evidence="1">
    <location>
        <begin position="223"/>
        <end position="245"/>
    </location>
</feature>
<evidence type="ECO:0000313" key="3">
    <source>
        <dbReference type="Proteomes" id="UP000269438"/>
    </source>
</evidence>
<accession>A0A3L7APK9</accession>
<keyword evidence="1" id="KW-0472">Membrane</keyword>
<dbReference type="AlphaFoldDB" id="A0A3L7APK9"/>
<dbReference type="Proteomes" id="UP000269438">
    <property type="component" value="Unassembled WGS sequence"/>
</dbReference>
<dbReference type="EMBL" id="RCUY01000009">
    <property type="protein sequence ID" value="RLP82366.1"/>
    <property type="molecule type" value="Genomic_DNA"/>
</dbReference>
<keyword evidence="1" id="KW-1133">Transmembrane helix</keyword>
<feature type="transmembrane region" description="Helical" evidence="1">
    <location>
        <begin position="133"/>
        <end position="156"/>
    </location>
</feature>
<feature type="transmembrane region" description="Helical" evidence="1">
    <location>
        <begin position="198"/>
        <end position="217"/>
    </location>
</feature>
<evidence type="ECO:0008006" key="4">
    <source>
        <dbReference type="Google" id="ProtNLM"/>
    </source>
</evidence>
<name>A0A3L7APK9_9MICO</name>